<dbReference type="Proteomes" id="UP001157167">
    <property type="component" value="Unassembled WGS sequence"/>
</dbReference>
<dbReference type="InterPro" id="IPR041881">
    <property type="entry name" value="PqqD_sf"/>
</dbReference>
<name>A0ABQ6F780_9RHOO</name>
<feature type="transmembrane region" description="Helical" evidence="2">
    <location>
        <begin position="427"/>
        <end position="449"/>
    </location>
</feature>
<evidence type="ECO:0000256" key="2">
    <source>
        <dbReference type="SAM" id="Phobius"/>
    </source>
</evidence>
<reference evidence="4" key="1">
    <citation type="journal article" date="2019" name="Int. J. Syst. Evol. Microbiol.">
        <title>The Global Catalogue of Microorganisms (GCM) 10K type strain sequencing project: providing services to taxonomists for standard genome sequencing and annotation.</title>
        <authorList>
            <consortium name="The Broad Institute Genomics Platform"/>
            <consortium name="The Broad Institute Genome Sequencing Center for Infectious Disease"/>
            <person name="Wu L."/>
            <person name="Ma J."/>
        </authorList>
    </citation>
    <scope>NUCLEOTIDE SEQUENCE [LARGE SCALE GENOMIC DNA]</scope>
    <source>
        <strain evidence="4">NBRC 102407</strain>
    </source>
</reference>
<dbReference type="InterPro" id="IPR008792">
    <property type="entry name" value="PQQD"/>
</dbReference>
<dbReference type="InterPro" id="IPR001193">
    <property type="entry name" value="MBTPS2"/>
</dbReference>
<keyword evidence="2" id="KW-0812">Transmembrane</keyword>
<dbReference type="Gene3D" id="1.10.10.1150">
    <property type="entry name" value="Coenzyme PQQ synthesis protein D (PqqD)"/>
    <property type="match status" value="1"/>
</dbReference>
<feature type="transmembrane region" description="Helical" evidence="2">
    <location>
        <begin position="389"/>
        <end position="415"/>
    </location>
</feature>
<evidence type="ECO:0008006" key="5">
    <source>
        <dbReference type="Google" id="ProtNLM"/>
    </source>
</evidence>
<feature type="transmembrane region" description="Helical" evidence="2">
    <location>
        <begin position="256"/>
        <end position="278"/>
    </location>
</feature>
<feature type="transmembrane region" description="Helical" evidence="2">
    <location>
        <begin position="153"/>
        <end position="176"/>
    </location>
</feature>
<accession>A0ABQ6F780</accession>
<dbReference type="PANTHER" id="PTHR13325">
    <property type="entry name" value="PROTEASE M50 MEMBRANE-BOUND TRANSCRIPTION FACTOR SITE 2 PROTEASE"/>
    <property type="match status" value="1"/>
</dbReference>
<dbReference type="Pfam" id="PF05402">
    <property type="entry name" value="PqqD"/>
    <property type="match status" value="1"/>
</dbReference>
<comment type="caution">
    <text evidence="3">The sequence shown here is derived from an EMBL/GenBank/DDBJ whole genome shotgun (WGS) entry which is preliminary data.</text>
</comment>
<evidence type="ECO:0000256" key="1">
    <source>
        <dbReference type="SAM" id="Coils"/>
    </source>
</evidence>
<organism evidence="3 4">
    <name type="scientific">Zoogloea oryzae</name>
    <dbReference type="NCBI Taxonomy" id="310767"/>
    <lineage>
        <taxon>Bacteria</taxon>
        <taxon>Pseudomonadati</taxon>
        <taxon>Pseudomonadota</taxon>
        <taxon>Betaproteobacteria</taxon>
        <taxon>Rhodocyclales</taxon>
        <taxon>Zoogloeaceae</taxon>
        <taxon>Zoogloea</taxon>
    </lineage>
</organism>
<feature type="coiled-coil region" evidence="1">
    <location>
        <begin position="502"/>
        <end position="547"/>
    </location>
</feature>
<feature type="transmembrane region" description="Helical" evidence="2">
    <location>
        <begin position="284"/>
        <end position="303"/>
    </location>
</feature>
<protein>
    <recommendedName>
        <fullName evidence="5">PqqD family peptide modification chaperone</fullName>
    </recommendedName>
</protein>
<gene>
    <name evidence="3" type="ORF">GCM10007933_08650</name>
</gene>
<sequence>MNGPSAFSSQWYRVAGLHPSLRSQVRVRRQIYRDEVWYVLADPVSGRFHRMNAAAYAFVGRCDGSRTVDALAEAMLAEDPDQALTQDEIVQLLVQLNQRGLIQCEVTPDVEAIFRRQHQEAREERRLGVNPLAFRVRLGDPNDFLKRFDRWRYVIFSWQMLLVWLAVICAGGLVAATHVDALSSAARTWMGTPRFLLMAWLLYPPIKAVHELAHGLAVRRFGGEVRQTGVSLLLLTPAPFVDASAAAAFRHAGQRVIVSAAGIITELTLAGLALIVWALVQPGLVQDLALVVAVVGGVSTVLFNGNPLLRFDGYYVLCDLFDLPNLSARSRAFWRHLLLNRLLHVAGVPSPEPGRGELPWLVFYAPASWIYRVGLSIAIVGWIGSWSMVLGVIAGVATLIALIGKPVLGFWHGLLRMALPETQRRRALRVAGGLSVAVVLLIGVIPVPFSTLAQGVVWIPEQAQLRAGTDGFIVSMEGRHGDKVEAGQVVLRLEDARLVTDAAKLRSQLEGLNADLFQAMQRDPVKARDVEADIGRVTAQLKRVEELQEALVLRAGVAGQLTMPRQVDVDGAFVPRGALLGHVFTGEPATVRVAVEQDVAALVRSDTRQVGVRLAESPGETLPARLLRAVPAATEKLPSPALGDFAGGRFAVDPADEDHQRTPSPVFVFDLVVDGLIPERAGGRVWVRFDHGWAPLAVQWARQLKQLFLSNFNPAT</sequence>
<evidence type="ECO:0000313" key="4">
    <source>
        <dbReference type="Proteomes" id="UP001157167"/>
    </source>
</evidence>
<evidence type="ECO:0000313" key="3">
    <source>
        <dbReference type="EMBL" id="GLT21413.1"/>
    </source>
</evidence>
<dbReference type="RefSeq" id="WP_284186861.1">
    <property type="nucleotide sequence ID" value="NZ_BSPX01000008.1"/>
</dbReference>
<proteinExistence type="predicted"/>
<dbReference type="EMBL" id="BSPX01000008">
    <property type="protein sequence ID" value="GLT21413.1"/>
    <property type="molecule type" value="Genomic_DNA"/>
</dbReference>
<dbReference type="PANTHER" id="PTHR13325:SF3">
    <property type="entry name" value="MEMBRANE-BOUND TRANSCRIPTION FACTOR SITE-2 PROTEASE"/>
    <property type="match status" value="1"/>
</dbReference>
<keyword evidence="2" id="KW-1133">Transmembrane helix</keyword>
<keyword evidence="2" id="KW-0472">Membrane</keyword>
<keyword evidence="4" id="KW-1185">Reference proteome</keyword>
<keyword evidence="1" id="KW-0175">Coiled coil</keyword>
<feature type="transmembrane region" description="Helical" evidence="2">
    <location>
        <begin position="361"/>
        <end position="383"/>
    </location>
</feature>